<dbReference type="InterPro" id="IPR013087">
    <property type="entry name" value="Znf_C2H2_type"/>
</dbReference>
<keyword evidence="7" id="KW-0812">Transmembrane</keyword>
<keyword evidence="10" id="KW-1185">Reference proteome</keyword>
<feature type="region of interest" description="Disordered" evidence="6">
    <location>
        <begin position="262"/>
        <end position="296"/>
    </location>
</feature>
<organism evidence="9 10">
    <name type="scientific">Fragariocoptes setiger</name>
    <dbReference type="NCBI Taxonomy" id="1670756"/>
    <lineage>
        <taxon>Eukaryota</taxon>
        <taxon>Metazoa</taxon>
        <taxon>Ecdysozoa</taxon>
        <taxon>Arthropoda</taxon>
        <taxon>Chelicerata</taxon>
        <taxon>Arachnida</taxon>
        <taxon>Acari</taxon>
        <taxon>Acariformes</taxon>
        <taxon>Trombidiformes</taxon>
        <taxon>Prostigmata</taxon>
        <taxon>Eupodina</taxon>
        <taxon>Eriophyoidea</taxon>
        <taxon>Phytoptidae</taxon>
        <taxon>Fragariocoptes</taxon>
    </lineage>
</organism>
<feature type="domain" description="C2H2-type" evidence="8">
    <location>
        <begin position="94"/>
        <end position="121"/>
    </location>
</feature>
<accession>A0ABQ7S696</accession>
<protein>
    <submittedName>
        <fullName evidence="9">Zinc finger protein rotund</fullName>
    </submittedName>
</protein>
<gene>
    <name evidence="9" type="primary">rn</name>
    <name evidence="9" type="ORF">GZH46_02552</name>
</gene>
<dbReference type="Gene3D" id="3.30.160.60">
    <property type="entry name" value="Classic Zinc Finger"/>
    <property type="match status" value="4"/>
</dbReference>
<feature type="compositionally biased region" description="Low complexity" evidence="6">
    <location>
        <begin position="328"/>
        <end position="337"/>
    </location>
</feature>
<keyword evidence="2" id="KW-0677">Repeat</keyword>
<dbReference type="InterPro" id="IPR036236">
    <property type="entry name" value="Znf_C2H2_sf"/>
</dbReference>
<proteinExistence type="predicted"/>
<keyword evidence="7" id="KW-1133">Transmembrane helix</keyword>
<keyword evidence="3 5" id="KW-0863">Zinc-finger</keyword>
<feature type="domain" description="C2H2-type" evidence="8">
    <location>
        <begin position="66"/>
        <end position="93"/>
    </location>
</feature>
<dbReference type="SMART" id="SM00355">
    <property type="entry name" value="ZnF_C2H2"/>
    <property type="match status" value="5"/>
</dbReference>
<keyword evidence="7" id="KW-0472">Membrane</keyword>
<dbReference type="SUPFAM" id="SSF57667">
    <property type="entry name" value="beta-beta-alpha zinc fingers"/>
    <property type="match status" value="3"/>
</dbReference>
<evidence type="ECO:0000256" key="1">
    <source>
        <dbReference type="ARBA" id="ARBA00022723"/>
    </source>
</evidence>
<comment type="caution">
    <text evidence="9">The sequence shown here is derived from an EMBL/GenBank/DDBJ whole genome shotgun (WGS) entry which is preliminary data.</text>
</comment>
<keyword evidence="1" id="KW-0479">Metal-binding</keyword>
<evidence type="ECO:0000256" key="2">
    <source>
        <dbReference type="ARBA" id="ARBA00022737"/>
    </source>
</evidence>
<dbReference type="PROSITE" id="PS50157">
    <property type="entry name" value="ZINC_FINGER_C2H2_2"/>
    <property type="match status" value="5"/>
</dbReference>
<evidence type="ECO:0000256" key="6">
    <source>
        <dbReference type="SAM" id="MobiDB-lite"/>
    </source>
</evidence>
<dbReference type="EMBL" id="JAIFTH010000803">
    <property type="protein sequence ID" value="KAG9508940.1"/>
    <property type="molecule type" value="Genomic_DNA"/>
</dbReference>
<evidence type="ECO:0000256" key="7">
    <source>
        <dbReference type="SAM" id="Phobius"/>
    </source>
</evidence>
<feature type="non-terminal residue" evidence="9">
    <location>
        <position position="1"/>
    </location>
</feature>
<feature type="domain" description="C2H2-type" evidence="8">
    <location>
        <begin position="183"/>
        <end position="211"/>
    </location>
</feature>
<feature type="compositionally biased region" description="Low complexity" evidence="6">
    <location>
        <begin position="348"/>
        <end position="357"/>
    </location>
</feature>
<feature type="transmembrane region" description="Helical" evidence="7">
    <location>
        <begin position="27"/>
        <end position="46"/>
    </location>
</feature>
<sequence length="393" mass="43150">MYTYANITHLFYPLLCTSQHDKNITNLFFISSFVSWTCIAVYFQVFMSKAEMKIHNANHMREAKPYKCSQCPKAFANSSYLSQHMRIHQGIKPYACDVCARKFTQLSHLQQHKRTHTGDKPYKCTYANCMKQFSQLSNLQSHSRCHQLDKPFKCNSCYKCFVDEQSLLDHIPRHLESKHLKKNLCIFCGSSYQQERALVKHFQQYHTDKPQAIIAAAIAAGTTGNSTFIASIITSSSTLLSNAAAGTSTTTTAPVASGSVLTTTTSGMRSSTSSTSGNNIGRINNNNNNHLNQNQNSNSLVSSQMLFLHHQQQQQQRNVDTDEGPHYSSARSVSSASDIGPFGKSDGPSTPDTAVATPPTPDSLGGGQYAASATSNSPIMSSKSASESKVVDT</sequence>
<evidence type="ECO:0000313" key="9">
    <source>
        <dbReference type="EMBL" id="KAG9508940.1"/>
    </source>
</evidence>
<evidence type="ECO:0000313" key="10">
    <source>
        <dbReference type="Proteomes" id="UP000825002"/>
    </source>
</evidence>
<feature type="domain" description="C2H2-type" evidence="8">
    <location>
        <begin position="122"/>
        <end position="151"/>
    </location>
</feature>
<evidence type="ECO:0000259" key="8">
    <source>
        <dbReference type="PROSITE" id="PS50157"/>
    </source>
</evidence>
<evidence type="ECO:0000256" key="4">
    <source>
        <dbReference type="ARBA" id="ARBA00022833"/>
    </source>
</evidence>
<keyword evidence="4" id="KW-0862">Zinc</keyword>
<dbReference type="PANTHER" id="PTHR14003">
    <property type="entry name" value="TRANSCRIPTIONAL REPRESSOR PROTEIN YY"/>
    <property type="match status" value="1"/>
</dbReference>
<evidence type="ECO:0000256" key="5">
    <source>
        <dbReference type="PROSITE-ProRule" id="PRU00042"/>
    </source>
</evidence>
<feature type="compositionally biased region" description="Polar residues" evidence="6">
    <location>
        <begin position="371"/>
        <end position="387"/>
    </location>
</feature>
<dbReference type="PROSITE" id="PS00028">
    <property type="entry name" value="ZINC_FINGER_C2H2_1"/>
    <property type="match status" value="5"/>
</dbReference>
<reference evidence="9 10" key="1">
    <citation type="submission" date="2020-10" db="EMBL/GenBank/DDBJ databases">
        <authorList>
            <person name="Klimov P.B."/>
            <person name="Dyachkov S.M."/>
            <person name="Chetverikov P.E."/>
        </authorList>
    </citation>
    <scope>NUCLEOTIDE SEQUENCE [LARGE SCALE GENOMIC DNA]</scope>
    <source>
        <strain evidence="9">BMOC 18-1129-001#AD2665</strain>
        <tissue evidence="9">Entire mites</tissue>
    </source>
</reference>
<evidence type="ECO:0000256" key="3">
    <source>
        <dbReference type="ARBA" id="ARBA00022771"/>
    </source>
</evidence>
<feature type="domain" description="C2H2-type" evidence="8">
    <location>
        <begin position="152"/>
        <end position="179"/>
    </location>
</feature>
<dbReference type="Proteomes" id="UP000825002">
    <property type="component" value="Unassembled WGS sequence"/>
</dbReference>
<feature type="region of interest" description="Disordered" evidence="6">
    <location>
        <begin position="309"/>
        <end position="393"/>
    </location>
</feature>
<dbReference type="Pfam" id="PF00096">
    <property type="entry name" value="zf-C2H2"/>
    <property type="match status" value="2"/>
</dbReference>
<name>A0ABQ7S696_9ACAR</name>
<dbReference type="PANTHER" id="PTHR14003:SF19">
    <property type="entry name" value="YY2 TRANSCRIPTION FACTOR"/>
    <property type="match status" value="1"/>
</dbReference>